<protein>
    <submittedName>
        <fullName evidence="5">CoA ester lyase</fullName>
    </submittedName>
</protein>
<dbReference type="PIRSF" id="PIRSF015582">
    <property type="entry name" value="Cit_lyase_B"/>
    <property type="match status" value="1"/>
</dbReference>
<evidence type="ECO:0000256" key="3">
    <source>
        <dbReference type="ARBA" id="ARBA00022842"/>
    </source>
</evidence>
<dbReference type="RefSeq" id="WP_166279299.1">
    <property type="nucleotide sequence ID" value="NZ_JAANNP010000002.1"/>
</dbReference>
<dbReference type="SUPFAM" id="SSF51621">
    <property type="entry name" value="Phosphoenolpyruvate/pyruvate domain"/>
    <property type="match status" value="1"/>
</dbReference>
<evidence type="ECO:0000313" key="6">
    <source>
        <dbReference type="Proteomes" id="UP000800981"/>
    </source>
</evidence>
<dbReference type="PANTHER" id="PTHR32308:SF10">
    <property type="entry name" value="CITRATE LYASE SUBUNIT BETA"/>
    <property type="match status" value="1"/>
</dbReference>
<evidence type="ECO:0000256" key="2">
    <source>
        <dbReference type="ARBA" id="ARBA00022723"/>
    </source>
</evidence>
<evidence type="ECO:0000256" key="1">
    <source>
        <dbReference type="ARBA" id="ARBA00001946"/>
    </source>
</evidence>
<gene>
    <name evidence="5" type="ORF">G9H71_05400</name>
</gene>
<comment type="caution">
    <text evidence="5">The sequence shown here is derived from an EMBL/GenBank/DDBJ whole genome shotgun (WGS) entry which is preliminary data.</text>
</comment>
<keyword evidence="3" id="KW-0460">Magnesium</keyword>
<dbReference type="Pfam" id="PF03328">
    <property type="entry name" value="HpcH_HpaI"/>
    <property type="match status" value="1"/>
</dbReference>
<dbReference type="InterPro" id="IPR005000">
    <property type="entry name" value="Aldolase/citrate-lyase_domain"/>
</dbReference>
<proteinExistence type="predicted"/>
<accession>A0ABX0GU27</accession>
<dbReference type="InterPro" id="IPR011206">
    <property type="entry name" value="Citrate_lyase_beta/mcl1/mcl2"/>
</dbReference>
<comment type="cofactor">
    <cofactor evidence="1">
        <name>Mg(2+)</name>
        <dbReference type="ChEBI" id="CHEBI:18420"/>
    </cofactor>
</comment>
<feature type="domain" description="HpcH/HpaI aldolase/citrate lyase" evidence="4">
    <location>
        <begin position="11"/>
        <end position="242"/>
    </location>
</feature>
<dbReference type="PANTHER" id="PTHR32308">
    <property type="entry name" value="LYASE BETA SUBUNIT, PUTATIVE (AFU_ORTHOLOGUE AFUA_4G13030)-RELATED"/>
    <property type="match status" value="1"/>
</dbReference>
<keyword evidence="5" id="KW-0456">Lyase</keyword>
<dbReference type="InterPro" id="IPR015813">
    <property type="entry name" value="Pyrv/PenolPyrv_kinase-like_dom"/>
</dbReference>
<keyword evidence="2" id="KW-0479">Metal-binding</keyword>
<dbReference type="EMBL" id="JAANNP010000002">
    <property type="protein sequence ID" value="NHC13216.1"/>
    <property type="molecule type" value="Genomic_DNA"/>
</dbReference>
<keyword evidence="6" id="KW-1185">Reference proteome</keyword>
<reference evidence="5 6" key="1">
    <citation type="submission" date="2020-03" db="EMBL/GenBank/DDBJ databases">
        <title>Two novel Motilibacter sp.</title>
        <authorList>
            <person name="Liu S."/>
        </authorList>
    </citation>
    <scope>NUCLEOTIDE SEQUENCE [LARGE SCALE GENOMIC DNA]</scope>
    <source>
        <strain evidence="5 6">E257</strain>
    </source>
</reference>
<evidence type="ECO:0000259" key="4">
    <source>
        <dbReference type="Pfam" id="PF03328"/>
    </source>
</evidence>
<sequence length="314" mass="32311">MTGVRRFRPRRSCLSVPASSPRMVAKAATLAVDEVMLDLEDSVAEGAKDDARAAAVQALRAGGWGRRTRAVRLNGWQTAHTARDVTAVVEGAGEAVDCVVLPKCDSRDHVAALDLLLTQLERGAGLPVGAIGIEAQIESAAGLAAADAIAAASPRVEALVYGPGDMAASLGMRTVEIGAQPAGYPGADAYHYVLLRILVAARAAGVQAVDGPYVRIADVEGFRRDKARTAALGYDGAWVLHPGQVDAANEVFTPSPEEYARAEAVLAAYARATSGAGGLRGAVLLDGEMIDEASRQVALAVAAKGRAAGLTPPA</sequence>
<dbReference type="InterPro" id="IPR040442">
    <property type="entry name" value="Pyrv_kinase-like_dom_sf"/>
</dbReference>
<evidence type="ECO:0000313" key="5">
    <source>
        <dbReference type="EMBL" id="NHC13216.1"/>
    </source>
</evidence>
<name>A0ABX0GU27_9ACTN</name>
<dbReference type="Proteomes" id="UP000800981">
    <property type="component" value="Unassembled WGS sequence"/>
</dbReference>
<organism evidence="5 6">
    <name type="scientific">Motilibacter deserti</name>
    <dbReference type="NCBI Taxonomy" id="2714956"/>
    <lineage>
        <taxon>Bacteria</taxon>
        <taxon>Bacillati</taxon>
        <taxon>Actinomycetota</taxon>
        <taxon>Actinomycetes</taxon>
        <taxon>Motilibacterales</taxon>
        <taxon>Motilibacteraceae</taxon>
        <taxon>Motilibacter</taxon>
    </lineage>
</organism>
<dbReference type="GO" id="GO:0016829">
    <property type="term" value="F:lyase activity"/>
    <property type="evidence" value="ECO:0007669"/>
    <property type="project" value="UniProtKB-KW"/>
</dbReference>
<dbReference type="Gene3D" id="3.20.20.60">
    <property type="entry name" value="Phosphoenolpyruvate-binding domains"/>
    <property type="match status" value="1"/>
</dbReference>